<comment type="caution">
    <text evidence="8">The sequence shown here is derived from an EMBL/GenBank/DDBJ whole genome shotgun (WGS) entry which is preliminary data.</text>
</comment>
<evidence type="ECO:0000256" key="2">
    <source>
        <dbReference type="ARBA" id="ARBA00022448"/>
    </source>
</evidence>
<dbReference type="Gene3D" id="1.20.1720.10">
    <property type="entry name" value="Multidrug resistance protein D"/>
    <property type="match status" value="1"/>
</dbReference>
<gene>
    <name evidence="8" type="ORF">ACE1B6_16670</name>
</gene>
<organism evidence="8 9">
    <name type="scientific">Floridaenema fluviatile BLCC-F154</name>
    <dbReference type="NCBI Taxonomy" id="3153640"/>
    <lineage>
        <taxon>Bacteria</taxon>
        <taxon>Bacillati</taxon>
        <taxon>Cyanobacteriota</taxon>
        <taxon>Cyanophyceae</taxon>
        <taxon>Oscillatoriophycideae</taxon>
        <taxon>Aerosakkonematales</taxon>
        <taxon>Aerosakkonemataceae</taxon>
        <taxon>Floridanema</taxon>
        <taxon>Floridanema fluviatile</taxon>
    </lineage>
</organism>
<feature type="transmembrane region" description="Helical" evidence="6">
    <location>
        <begin position="430"/>
        <end position="449"/>
    </location>
</feature>
<comment type="subcellular location">
    <subcellularLocation>
        <location evidence="1">Cell membrane</location>
        <topology evidence="1">Multi-pass membrane protein</topology>
    </subcellularLocation>
</comment>
<feature type="transmembrane region" description="Helical" evidence="6">
    <location>
        <begin position="167"/>
        <end position="185"/>
    </location>
</feature>
<proteinExistence type="predicted"/>
<feature type="transmembrane region" description="Helical" evidence="6">
    <location>
        <begin position="80"/>
        <end position="97"/>
    </location>
</feature>
<evidence type="ECO:0000313" key="9">
    <source>
        <dbReference type="Proteomes" id="UP001576776"/>
    </source>
</evidence>
<feature type="transmembrane region" description="Helical" evidence="6">
    <location>
        <begin position="287"/>
        <end position="310"/>
    </location>
</feature>
<feature type="transmembrane region" description="Helical" evidence="6">
    <location>
        <begin position="205"/>
        <end position="227"/>
    </location>
</feature>
<keyword evidence="5 6" id="KW-0472">Membrane</keyword>
<dbReference type="EMBL" id="JBHFNS010000064">
    <property type="protein sequence ID" value="MFB2936885.1"/>
    <property type="molecule type" value="Genomic_DNA"/>
</dbReference>
<protein>
    <submittedName>
        <fullName evidence="8">MFS transporter</fullName>
    </submittedName>
</protein>
<reference evidence="8 9" key="1">
    <citation type="submission" date="2024-09" db="EMBL/GenBank/DDBJ databases">
        <title>Floridaenema gen nov. (Aerosakkonemataceae, Aerosakkonematales ord. nov., Cyanobacteria) from benthic tropical and subtropical fresh waters, with the description of four new species.</title>
        <authorList>
            <person name="Moretto J.A."/>
            <person name="Berthold D.E."/>
            <person name="Lefler F.W."/>
            <person name="Huang I.-S."/>
            <person name="Laughinghouse H. IV."/>
        </authorList>
    </citation>
    <scope>NUCLEOTIDE SEQUENCE [LARGE SCALE GENOMIC DNA]</scope>
    <source>
        <strain evidence="8 9">BLCC-F154</strain>
    </source>
</reference>
<feature type="domain" description="Major facilitator superfamily (MFS) profile" evidence="7">
    <location>
        <begin position="14"/>
        <end position="537"/>
    </location>
</feature>
<feature type="transmembrane region" description="Helical" evidence="6">
    <location>
        <begin position="247"/>
        <end position="266"/>
    </location>
</feature>
<evidence type="ECO:0000256" key="6">
    <source>
        <dbReference type="SAM" id="Phobius"/>
    </source>
</evidence>
<dbReference type="Gene3D" id="1.20.1250.20">
    <property type="entry name" value="MFS general substrate transporter like domains"/>
    <property type="match status" value="1"/>
</dbReference>
<feature type="transmembrane region" description="Helical" evidence="6">
    <location>
        <begin position="322"/>
        <end position="343"/>
    </location>
</feature>
<dbReference type="Pfam" id="PF07690">
    <property type="entry name" value="MFS_1"/>
    <property type="match status" value="1"/>
</dbReference>
<feature type="transmembrane region" description="Helical" evidence="6">
    <location>
        <begin position="514"/>
        <end position="532"/>
    </location>
</feature>
<evidence type="ECO:0000313" key="8">
    <source>
        <dbReference type="EMBL" id="MFB2936885.1"/>
    </source>
</evidence>
<feature type="transmembrane region" description="Helical" evidence="6">
    <location>
        <begin position="386"/>
        <end position="409"/>
    </location>
</feature>
<accession>A0ABV4YG92</accession>
<feature type="transmembrane region" description="Helical" evidence="6">
    <location>
        <begin position="141"/>
        <end position="161"/>
    </location>
</feature>
<evidence type="ECO:0000256" key="1">
    <source>
        <dbReference type="ARBA" id="ARBA00004651"/>
    </source>
</evidence>
<evidence type="ECO:0000256" key="4">
    <source>
        <dbReference type="ARBA" id="ARBA00022989"/>
    </source>
</evidence>
<dbReference type="SUPFAM" id="SSF103473">
    <property type="entry name" value="MFS general substrate transporter"/>
    <property type="match status" value="1"/>
</dbReference>
<feature type="transmembrane region" description="Helical" evidence="6">
    <location>
        <begin position="355"/>
        <end position="374"/>
    </location>
</feature>
<name>A0ABV4YG92_9CYAN</name>
<dbReference type="InterPro" id="IPR011701">
    <property type="entry name" value="MFS"/>
</dbReference>
<keyword evidence="2" id="KW-0813">Transport</keyword>
<evidence type="ECO:0000256" key="5">
    <source>
        <dbReference type="ARBA" id="ARBA00023136"/>
    </source>
</evidence>
<dbReference type="RefSeq" id="WP_413258379.1">
    <property type="nucleotide sequence ID" value="NZ_JBHFNS010000064.1"/>
</dbReference>
<feature type="transmembrane region" description="Helical" evidence="6">
    <location>
        <begin position="103"/>
        <end position="120"/>
    </location>
</feature>
<dbReference type="InterPro" id="IPR036259">
    <property type="entry name" value="MFS_trans_sf"/>
</dbReference>
<feature type="transmembrane region" description="Helical" evidence="6">
    <location>
        <begin position="48"/>
        <end position="68"/>
    </location>
</feature>
<dbReference type="PROSITE" id="PS50850">
    <property type="entry name" value="MFS"/>
    <property type="match status" value="1"/>
</dbReference>
<evidence type="ECO:0000259" key="7">
    <source>
        <dbReference type="PROSITE" id="PS50850"/>
    </source>
</evidence>
<sequence length="542" mass="58911">MIQEDRSSFSKWSPSIGLCLTLFTVAFNVSVIPAIMPRIVRDLDSSMGYVQAALVLLALVKASFAPTCENLIKQFGRKPVFLSGLVLFGMGTIATSLSPSIGMFVISYSLICGLGATPLISSPRELIGIIHSEKTEMYSQLALIVASIIGGLTGAVLGGLIASNYGWRWSLMPQLLIIPLIAFLVRKVPRTVQAQTEPLDWVGGLLSFLGFGLTLLGVSLAGEYGWWFAKQEFKILDLVIPPFSLSIVPLLIATGIVCLGIFTAWQRQEANQGKASLLRVGLLRYQPFLICLFTASIHTLITTGIQFNLYQFLPAVLNLNPFQTALAVLPFSLATLFAVVYATFKLVRRINHKQIIYAGLTMFAVGIWQLYSAIDLQMKPLDILPALVVMGAGSGLFLAQIGVTTFSTVRREELAEATGVYNPLQNLGSALGRGILGSVLIVTASANIVDKVVIELGKTISSAERSRAIQVLEKVIQTYSTDERREFFSQLPAAVQPSLNPIINSSVVEAMRTSVAIALIFSIICLILAFFVPKRFQTAREV</sequence>
<feature type="transmembrane region" description="Helical" evidence="6">
    <location>
        <begin position="12"/>
        <end position="36"/>
    </location>
</feature>
<dbReference type="Proteomes" id="UP001576776">
    <property type="component" value="Unassembled WGS sequence"/>
</dbReference>
<evidence type="ECO:0000256" key="3">
    <source>
        <dbReference type="ARBA" id="ARBA00022692"/>
    </source>
</evidence>
<dbReference type="PANTHER" id="PTHR23501">
    <property type="entry name" value="MAJOR FACILITATOR SUPERFAMILY"/>
    <property type="match status" value="1"/>
</dbReference>
<keyword evidence="9" id="KW-1185">Reference proteome</keyword>
<keyword evidence="4 6" id="KW-1133">Transmembrane helix</keyword>
<keyword evidence="3 6" id="KW-0812">Transmembrane</keyword>
<dbReference type="InterPro" id="IPR020846">
    <property type="entry name" value="MFS_dom"/>
</dbReference>
<dbReference type="PANTHER" id="PTHR23501:SF191">
    <property type="entry name" value="VACUOLAR BASIC AMINO ACID TRANSPORTER 4"/>
    <property type="match status" value="1"/>
</dbReference>